<dbReference type="InterPro" id="IPR036761">
    <property type="entry name" value="TTHA0802/YceI-like_sf"/>
</dbReference>
<keyword evidence="3" id="KW-1185">Reference proteome</keyword>
<organism evidence="2 3">
    <name type="scientific">Haliscomenobacter hydrossis (strain ATCC 27775 / DSM 1100 / LMG 10767 / O)</name>
    <dbReference type="NCBI Taxonomy" id="760192"/>
    <lineage>
        <taxon>Bacteria</taxon>
        <taxon>Pseudomonadati</taxon>
        <taxon>Bacteroidota</taxon>
        <taxon>Saprospiria</taxon>
        <taxon>Saprospirales</taxon>
        <taxon>Haliscomenobacteraceae</taxon>
        <taxon>Haliscomenobacter</taxon>
    </lineage>
</organism>
<dbReference type="KEGG" id="hhy:Halhy_1328"/>
<proteinExistence type="predicted"/>
<protein>
    <submittedName>
        <fullName evidence="2">YceI family protein</fullName>
    </submittedName>
</protein>
<name>F4KV57_HALH1</name>
<dbReference type="SMART" id="SM00867">
    <property type="entry name" value="YceI"/>
    <property type="match status" value="1"/>
</dbReference>
<dbReference type="Pfam" id="PF04264">
    <property type="entry name" value="YceI"/>
    <property type="match status" value="1"/>
</dbReference>
<dbReference type="EMBL" id="CP002691">
    <property type="protein sequence ID" value="AEE49223.1"/>
    <property type="molecule type" value="Genomic_DNA"/>
</dbReference>
<reference key="2">
    <citation type="submission" date="2011-04" db="EMBL/GenBank/DDBJ databases">
        <title>Complete sequence of chromosome of Haliscomenobacter hydrossis DSM 1100.</title>
        <authorList>
            <consortium name="US DOE Joint Genome Institute (JGI-PGF)"/>
            <person name="Lucas S."/>
            <person name="Han J."/>
            <person name="Lapidus A."/>
            <person name="Bruce D."/>
            <person name="Goodwin L."/>
            <person name="Pitluck S."/>
            <person name="Peters L."/>
            <person name="Kyrpides N."/>
            <person name="Mavromatis K."/>
            <person name="Ivanova N."/>
            <person name="Ovchinnikova G."/>
            <person name="Pagani I."/>
            <person name="Daligault H."/>
            <person name="Detter J.C."/>
            <person name="Han C."/>
            <person name="Land M."/>
            <person name="Hauser L."/>
            <person name="Markowitz V."/>
            <person name="Cheng J.-F."/>
            <person name="Hugenholtz P."/>
            <person name="Woyke T."/>
            <person name="Wu D."/>
            <person name="Verbarg S."/>
            <person name="Frueling A."/>
            <person name="Brambilla E."/>
            <person name="Klenk H.-P."/>
            <person name="Eisen J.A."/>
        </authorList>
    </citation>
    <scope>NUCLEOTIDE SEQUENCE</scope>
    <source>
        <strain>DSM 1100</strain>
    </source>
</reference>
<dbReference type="InterPro" id="IPR007372">
    <property type="entry name" value="Lipid/polyisoprenoid-bd_YceI"/>
</dbReference>
<dbReference type="PANTHER" id="PTHR34406">
    <property type="entry name" value="PROTEIN YCEI"/>
    <property type="match status" value="1"/>
</dbReference>
<gene>
    <name evidence="2" type="ordered locus">Halhy_1328</name>
</gene>
<dbReference type="SUPFAM" id="SSF101874">
    <property type="entry name" value="YceI-like"/>
    <property type="match status" value="1"/>
</dbReference>
<dbReference type="HOGENOM" id="CLU_108463_0_0_10"/>
<reference evidence="2 3" key="1">
    <citation type="journal article" date="2011" name="Stand. Genomic Sci.">
        <title>Complete genome sequence of Haliscomenobacter hydrossis type strain (O).</title>
        <authorList>
            <consortium name="US DOE Joint Genome Institute (JGI-PGF)"/>
            <person name="Daligault H."/>
            <person name="Lapidus A."/>
            <person name="Zeytun A."/>
            <person name="Nolan M."/>
            <person name="Lucas S."/>
            <person name="Del Rio T.G."/>
            <person name="Tice H."/>
            <person name="Cheng J.F."/>
            <person name="Tapia R."/>
            <person name="Han C."/>
            <person name="Goodwin L."/>
            <person name="Pitluck S."/>
            <person name="Liolios K."/>
            <person name="Pagani I."/>
            <person name="Ivanova N."/>
            <person name="Huntemann M."/>
            <person name="Mavromatis K."/>
            <person name="Mikhailova N."/>
            <person name="Pati A."/>
            <person name="Chen A."/>
            <person name="Palaniappan K."/>
            <person name="Land M."/>
            <person name="Hauser L."/>
            <person name="Brambilla E.M."/>
            <person name="Rohde M."/>
            <person name="Verbarg S."/>
            <person name="Goker M."/>
            <person name="Bristow J."/>
            <person name="Eisen J.A."/>
            <person name="Markowitz V."/>
            <person name="Hugenholtz P."/>
            <person name="Kyrpides N.C."/>
            <person name="Klenk H.P."/>
            <person name="Woyke T."/>
        </authorList>
    </citation>
    <scope>NUCLEOTIDE SEQUENCE [LARGE SCALE GENOMIC DNA]</scope>
    <source>
        <strain evidence="3">ATCC 27775 / DSM 1100 / LMG 10767 / O</strain>
    </source>
</reference>
<feature type="domain" description="Lipid/polyisoprenoid-binding YceI-like" evidence="1">
    <location>
        <begin position="25"/>
        <end position="191"/>
    </location>
</feature>
<evidence type="ECO:0000313" key="2">
    <source>
        <dbReference type="EMBL" id="AEE49223.1"/>
    </source>
</evidence>
<dbReference type="eggNOG" id="COG2353">
    <property type="taxonomic scope" value="Bacteria"/>
</dbReference>
<dbReference type="PANTHER" id="PTHR34406:SF1">
    <property type="entry name" value="PROTEIN YCEI"/>
    <property type="match status" value="1"/>
</dbReference>
<dbReference type="STRING" id="760192.Halhy_1328"/>
<dbReference type="Proteomes" id="UP000008461">
    <property type="component" value="Chromosome"/>
</dbReference>
<evidence type="ECO:0000259" key="1">
    <source>
        <dbReference type="SMART" id="SM00867"/>
    </source>
</evidence>
<accession>F4KV57</accession>
<evidence type="ECO:0000313" key="3">
    <source>
        <dbReference type="Proteomes" id="UP000008461"/>
    </source>
</evidence>
<dbReference type="AlphaFoldDB" id="F4KV57"/>
<sequence>MKNKASLILTTALVLPLLMWITPGSQTLKSFKMSVSGTSTLHNWESGVNKVSVKSDITINEAGLQAINSMSVEVDATSIKSTKGAMMDKKTWEALKTTQFPKITYQLTRIESITPNGAEYDIKALGNLTIAGVKLPIDMNVKGKLLNGGNLSFKGDKKLKMSDFKMEAPTALMGTIKTGNEITVHFDIVLGE</sequence>
<dbReference type="Gene3D" id="2.40.128.110">
    <property type="entry name" value="Lipid/polyisoprenoid-binding, YceI-like"/>
    <property type="match status" value="1"/>
</dbReference>